<dbReference type="AlphaFoldDB" id="A0A1Q9AWT1"/>
<protein>
    <recommendedName>
        <fullName evidence="3">N-acetyltransferase domain-containing protein</fullName>
    </recommendedName>
</protein>
<keyword evidence="1" id="KW-0808">Transferase</keyword>
<proteinExistence type="predicted"/>
<evidence type="ECO:0000256" key="2">
    <source>
        <dbReference type="ARBA" id="ARBA00023315"/>
    </source>
</evidence>
<keyword evidence="5" id="KW-1185">Reference proteome</keyword>
<feature type="domain" description="N-acetyltransferase" evidence="3">
    <location>
        <begin position="23"/>
        <end position="168"/>
    </location>
</feature>
<dbReference type="OrthoDB" id="2436196at2"/>
<sequence length="168" mass="18378">MIAITAAETDRDYGAAEALLGHFAAWDAAQGGAQGLDPALVLSLFHADEHASALKQKFNNMSATLLLAYDDDALLGCLGIAPFDEHRMELHSVYVDPAGRGQGIGRRLLASALTFAEQHRQTAVLVQTTVYMHAALTLYQSTGFRRVSPFRDIPKAVKATERFFIRKF</sequence>
<dbReference type="PANTHER" id="PTHR43877:SF2">
    <property type="entry name" value="AMINOALKYLPHOSPHONATE N-ACETYLTRANSFERASE-RELATED"/>
    <property type="match status" value="1"/>
</dbReference>
<dbReference type="CDD" id="cd04301">
    <property type="entry name" value="NAT_SF"/>
    <property type="match status" value="1"/>
</dbReference>
<dbReference type="Gene3D" id="3.40.630.30">
    <property type="match status" value="1"/>
</dbReference>
<dbReference type="InterPro" id="IPR000182">
    <property type="entry name" value="GNAT_dom"/>
</dbReference>
<dbReference type="Proteomes" id="UP000186364">
    <property type="component" value="Unassembled WGS sequence"/>
</dbReference>
<dbReference type="InterPro" id="IPR016181">
    <property type="entry name" value="Acyl_CoA_acyltransferase"/>
</dbReference>
<evidence type="ECO:0000313" key="4">
    <source>
        <dbReference type="EMBL" id="OLP59901.1"/>
    </source>
</evidence>
<dbReference type="RefSeq" id="WP_075627662.1">
    <property type="nucleotide sequence ID" value="NZ_FOAM01000002.1"/>
</dbReference>
<reference evidence="4 5" key="1">
    <citation type="submission" date="2016-09" db="EMBL/GenBank/DDBJ databases">
        <title>Rhizobium sp. nov., a novel species isolated from the rice rhizosphere.</title>
        <authorList>
            <person name="Zhao J."/>
            <person name="Zhang X."/>
        </authorList>
    </citation>
    <scope>NUCLEOTIDE SEQUENCE [LARGE SCALE GENOMIC DNA]</scope>
    <source>
        <strain evidence="4 5">1.7048</strain>
    </source>
</reference>
<name>A0A1Q9AWT1_9HYPH</name>
<organism evidence="4 5">
    <name type="scientific">Xaviernesmea oryzae</name>
    <dbReference type="NCBI Taxonomy" id="464029"/>
    <lineage>
        <taxon>Bacteria</taxon>
        <taxon>Pseudomonadati</taxon>
        <taxon>Pseudomonadota</taxon>
        <taxon>Alphaproteobacteria</taxon>
        <taxon>Hyphomicrobiales</taxon>
        <taxon>Rhizobiaceae</taxon>
        <taxon>Rhizobium/Agrobacterium group</taxon>
        <taxon>Xaviernesmea</taxon>
    </lineage>
</organism>
<dbReference type="Pfam" id="PF00583">
    <property type="entry name" value="Acetyltransf_1"/>
    <property type="match status" value="1"/>
</dbReference>
<keyword evidence="2" id="KW-0012">Acyltransferase</keyword>
<dbReference type="GO" id="GO:0016747">
    <property type="term" value="F:acyltransferase activity, transferring groups other than amino-acyl groups"/>
    <property type="evidence" value="ECO:0007669"/>
    <property type="project" value="InterPro"/>
</dbReference>
<dbReference type="PROSITE" id="PS51186">
    <property type="entry name" value="GNAT"/>
    <property type="match status" value="1"/>
</dbReference>
<dbReference type="SUPFAM" id="SSF55729">
    <property type="entry name" value="Acyl-CoA N-acyltransferases (Nat)"/>
    <property type="match status" value="1"/>
</dbReference>
<accession>A0A1Q9AWT1</accession>
<comment type="caution">
    <text evidence="4">The sequence shown here is derived from an EMBL/GenBank/DDBJ whole genome shotgun (WGS) entry which is preliminary data.</text>
</comment>
<dbReference type="EMBL" id="MKIP01000043">
    <property type="protein sequence ID" value="OLP59901.1"/>
    <property type="molecule type" value="Genomic_DNA"/>
</dbReference>
<evidence type="ECO:0000256" key="1">
    <source>
        <dbReference type="ARBA" id="ARBA00022679"/>
    </source>
</evidence>
<evidence type="ECO:0000313" key="5">
    <source>
        <dbReference type="Proteomes" id="UP000186364"/>
    </source>
</evidence>
<evidence type="ECO:0000259" key="3">
    <source>
        <dbReference type="PROSITE" id="PS51186"/>
    </source>
</evidence>
<dbReference type="InterPro" id="IPR050832">
    <property type="entry name" value="Bact_Acetyltransf"/>
</dbReference>
<gene>
    <name evidence="4" type="ORF">BJF93_09870</name>
</gene>
<dbReference type="PANTHER" id="PTHR43877">
    <property type="entry name" value="AMINOALKYLPHOSPHONATE N-ACETYLTRANSFERASE-RELATED-RELATED"/>
    <property type="match status" value="1"/>
</dbReference>